<organism evidence="1 2">
    <name type="scientific">Gossypium arboreum</name>
    <name type="common">Tree cotton</name>
    <name type="synonym">Gossypium nanking</name>
    <dbReference type="NCBI Taxonomy" id="29729"/>
    <lineage>
        <taxon>Eukaryota</taxon>
        <taxon>Viridiplantae</taxon>
        <taxon>Streptophyta</taxon>
        <taxon>Embryophyta</taxon>
        <taxon>Tracheophyta</taxon>
        <taxon>Spermatophyta</taxon>
        <taxon>Magnoliopsida</taxon>
        <taxon>eudicotyledons</taxon>
        <taxon>Gunneridae</taxon>
        <taxon>Pentapetalae</taxon>
        <taxon>rosids</taxon>
        <taxon>malvids</taxon>
        <taxon>Malvales</taxon>
        <taxon>Malvaceae</taxon>
        <taxon>Malvoideae</taxon>
        <taxon>Gossypium</taxon>
    </lineage>
</organism>
<dbReference type="PANTHER" id="PTHR14387:SF0">
    <property type="entry name" value="DUF2428 DOMAIN-CONTAINING PROTEIN"/>
    <property type="match status" value="1"/>
</dbReference>
<dbReference type="PANTHER" id="PTHR14387">
    <property type="entry name" value="THADA/DEATH RECEPTOR INTERACTING PROTEIN"/>
    <property type="match status" value="1"/>
</dbReference>
<comment type="caution">
    <text evidence="1">The sequence shown here is derived from an EMBL/GenBank/DDBJ whole genome shotgun (WGS) entry which is preliminary data.</text>
</comment>
<keyword evidence="2" id="KW-1185">Reference proteome</keyword>
<protein>
    <submittedName>
        <fullName evidence="1">Uncharacterized protein</fullName>
    </submittedName>
</protein>
<dbReference type="Proteomes" id="UP001358586">
    <property type="component" value="Chromosome 4"/>
</dbReference>
<dbReference type="EMBL" id="JARKNE010000004">
    <property type="protein sequence ID" value="KAK5836675.1"/>
    <property type="molecule type" value="Genomic_DNA"/>
</dbReference>
<evidence type="ECO:0000313" key="1">
    <source>
        <dbReference type="EMBL" id="KAK5836675.1"/>
    </source>
</evidence>
<sequence length="108" mass="12194">MYYLFQKFLDKFKKLSGDDSNVMEMALGVLISLLKSMAFSRDCFVAAGVSFFVAFQVCLSDQELGMFIIEGIFGQIVSISCTRIRLAMLLAKFLIKEMFALTYVISLD</sequence>
<evidence type="ECO:0000313" key="2">
    <source>
        <dbReference type="Proteomes" id="UP001358586"/>
    </source>
</evidence>
<accession>A0ABR0QBZ9</accession>
<reference evidence="1 2" key="1">
    <citation type="submission" date="2023-03" db="EMBL/GenBank/DDBJ databases">
        <title>WGS of Gossypium arboreum.</title>
        <authorList>
            <person name="Yu D."/>
        </authorList>
    </citation>
    <scope>NUCLEOTIDE SEQUENCE [LARGE SCALE GENOMIC DNA]</scope>
    <source>
        <tissue evidence="1">Leaf</tissue>
    </source>
</reference>
<name>A0ABR0QBZ9_GOSAR</name>
<proteinExistence type="predicted"/>
<dbReference type="InterPro" id="IPR051954">
    <property type="entry name" value="tRNA_methyltransferase_THADA"/>
</dbReference>
<gene>
    <name evidence="1" type="ORF">PVK06_012472</name>
</gene>